<dbReference type="GO" id="GO:0016887">
    <property type="term" value="F:ATP hydrolysis activity"/>
    <property type="evidence" value="ECO:0007669"/>
    <property type="project" value="InterPro"/>
</dbReference>
<dbReference type="GO" id="GO:0005524">
    <property type="term" value="F:ATP binding"/>
    <property type="evidence" value="ECO:0007669"/>
    <property type="project" value="UniProtKB-KW"/>
</dbReference>
<gene>
    <name evidence="4" type="ORF">TCIL3000_7_5590</name>
</gene>
<dbReference type="Pfam" id="PF03969">
    <property type="entry name" value="AFG1_ATPase"/>
    <property type="match status" value="1"/>
</dbReference>
<name>G0UQT4_TRYCI</name>
<keyword evidence="3" id="KW-0067">ATP-binding</keyword>
<dbReference type="EMBL" id="HE575320">
    <property type="protein sequence ID" value="CCC91745.1"/>
    <property type="molecule type" value="Genomic_DNA"/>
</dbReference>
<dbReference type="VEuPathDB" id="TriTrypDB:TcIL3000_7_5590"/>
<proteinExistence type="inferred from homology"/>
<evidence type="ECO:0000256" key="2">
    <source>
        <dbReference type="ARBA" id="ARBA00022741"/>
    </source>
</evidence>
<comment type="similarity">
    <text evidence="1">Belongs to the AFG1 ATPase family.</text>
</comment>
<evidence type="ECO:0000256" key="1">
    <source>
        <dbReference type="ARBA" id="ARBA00010322"/>
    </source>
</evidence>
<dbReference type="PANTHER" id="PTHR12169:SF6">
    <property type="entry name" value="AFG1-LIKE ATPASE"/>
    <property type="match status" value="1"/>
</dbReference>
<dbReference type="NCBIfam" id="NF040713">
    <property type="entry name" value="ZapE"/>
    <property type="match status" value="1"/>
</dbReference>
<organism evidence="4">
    <name type="scientific">Trypanosoma congolense (strain IL3000)</name>
    <dbReference type="NCBI Taxonomy" id="1068625"/>
    <lineage>
        <taxon>Eukaryota</taxon>
        <taxon>Discoba</taxon>
        <taxon>Euglenozoa</taxon>
        <taxon>Kinetoplastea</taxon>
        <taxon>Metakinetoplastina</taxon>
        <taxon>Trypanosomatida</taxon>
        <taxon>Trypanosomatidae</taxon>
        <taxon>Trypanosoma</taxon>
        <taxon>Nannomonas</taxon>
    </lineage>
</organism>
<keyword evidence="2" id="KW-0547">Nucleotide-binding</keyword>
<sequence>MLRHLPYVLRQLHRPSLAYEALVGKGDILPDGQQISALPVFDRLYDDLERFFNSSVGAKPRHVELRPPNRMGIIPQFFRCRDQEEKVRQALEQIDQNSATGNSSNVGVAYHPLSRVKGLYVYGGVGCGKTMLMDLLYNNAPATVKKHRVHFNHFMLDVQRTLHKVMYETKNDGTQVRRMHNESINAFDEVAQRMISNVELLCFDEVAVTDVAHAMILRRLFHAFYKLGLVVIFTSNRPPDDLYLGGLNRESFIPFIELIKKQCEVYDMRSNTDHRLCNAGDQKTYLTPINEANTALFNDCFLQLCKGLPAEQRVLRVFGRDVVVPAARGGVCRFHFTEICAEELSTADFSVIAKTFHTIFIEGVPRFTYENSDVKQRFLLLIDELYEHRCKVVVYAQAELMQLQESKQEHEAAQLNIGNAATAAGESAGEAIARIGATSNYAKLSEYEREVGRSLVDGRDSAFQMERCISRLSEMRTAQYLRAPHRFEEVSLSTGASPP</sequence>
<dbReference type="InterPro" id="IPR027417">
    <property type="entry name" value="P-loop_NTPase"/>
</dbReference>
<reference evidence="4" key="1">
    <citation type="journal article" date="2012" name="Proc. Natl. Acad. Sci. U.S.A.">
        <title>Antigenic diversity is generated by distinct evolutionary mechanisms in African trypanosome species.</title>
        <authorList>
            <person name="Jackson A.P."/>
            <person name="Berry A."/>
            <person name="Aslett M."/>
            <person name="Allison H.C."/>
            <person name="Burton P."/>
            <person name="Vavrova-Anderson J."/>
            <person name="Brown R."/>
            <person name="Browne H."/>
            <person name="Corton N."/>
            <person name="Hauser H."/>
            <person name="Gamble J."/>
            <person name="Gilderthorp R."/>
            <person name="Marcello L."/>
            <person name="McQuillan J."/>
            <person name="Otto T.D."/>
            <person name="Quail M.A."/>
            <person name="Sanders M.J."/>
            <person name="van Tonder A."/>
            <person name="Ginger M.L."/>
            <person name="Field M.C."/>
            <person name="Barry J.D."/>
            <person name="Hertz-Fowler C."/>
            <person name="Berriman M."/>
        </authorList>
    </citation>
    <scope>NUCLEOTIDE SEQUENCE</scope>
    <source>
        <strain evidence="4">IL3000</strain>
    </source>
</reference>
<accession>G0UQT4</accession>
<protein>
    <submittedName>
        <fullName evidence="4">Putative ATPase</fullName>
    </submittedName>
</protein>
<dbReference type="GO" id="GO:0005739">
    <property type="term" value="C:mitochondrion"/>
    <property type="evidence" value="ECO:0007669"/>
    <property type="project" value="TreeGrafter"/>
</dbReference>
<dbReference type="PANTHER" id="PTHR12169">
    <property type="entry name" value="ATPASE N2B"/>
    <property type="match status" value="1"/>
</dbReference>
<evidence type="ECO:0000313" key="4">
    <source>
        <dbReference type="EMBL" id="CCC91745.1"/>
    </source>
</evidence>
<evidence type="ECO:0000256" key="3">
    <source>
        <dbReference type="ARBA" id="ARBA00022840"/>
    </source>
</evidence>
<dbReference type="SUPFAM" id="SSF52540">
    <property type="entry name" value="P-loop containing nucleoside triphosphate hydrolases"/>
    <property type="match status" value="1"/>
</dbReference>
<dbReference type="AlphaFoldDB" id="G0UQT4"/>
<dbReference type="Gene3D" id="3.40.50.300">
    <property type="entry name" value="P-loop containing nucleotide triphosphate hydrolases"/>
    <property type="match status" value="1"/>
</dbReference>
<dbReference type="InterPro" id="IPR005654">
    <property type="entry name" value="ATPase_AFG1-like"/>
</dbReference>